<dbReference type="EMBL" id="PXVC01000025">
    <property type="protein sequence ID" value="PSI01639.1"/>
    <property type="molecule type" value="Genomic_DNA"/>
</dbReference>
<dbReference type="RefSeq" id="WP_117434634.1">
    <property type="nucleotide sequence ID" value="NZ_PXVC01000025.1"/>
</dbReference>
<dbReference type="SUPFAM" id="SSF53335">
    <property type="entry name" value="S-adenosyl-L-methionine-dependent methyltransferases"/>
    <property type="match status" value="1"/>
</dbReference>
<evidence type="ECO:0000313" key="2">
    <source>
        <dbReference type="EMBL" id="PSI01639.1"/>
    </source>
</evidence>
<dbReference type="InterPro" id="IPR029063">
    <property type="entry name" value="SAM-dependent_MTases_sf"/>
</dbReference>
<gene>
    <name evidence="2" type="ORF">C7K08_07015</name>
</gene>
<reference evidence="3" key="1">
    <citation type="submission" date="2018-03" db="EMBL/GenBank/DDBJ databases">
        <title>Ecological and genomic features of two cosmopolitan and abundant freshwater picocyanobacteria.</title>
        <authorList>
            <person name="Cabello-Yeves P.J."/>
            <person name="Picazo A."/>
            <person name="Camacho A."/>
            <person name="Callieri C."/>
            <person name="Rosselli R."/>
            <person name="Roda-Garcia J."/>
            <person name="Coutinho F.H."/>
            <person name="Rodriguez-Valera F."/>
        </authorList>
    </citation>
    <scope>NUCLEOTIDE SEQUENCE [LARGE SCALE GENOMIC DNA]</scope>
    <source>
        <strain evidence="3">Tous</strain>
    </source>
</reference>
<protein>
    <recommendedName>
        <fullName evidence="1">Methyltransferase FkbM domain-containing protein</fullName>
    </recommendedName>
</protein>
<dbReference type="NCBIfam" id="TIGR01444">
    <property type="entry name" value="fkbM_fam"/>
    <property type="match status" value="1"/>
</dbReference>
<dbReference type="Proteomes" id="UP000240206">
    <property type="component" value="Unassembled WGS sequence"/>
</dbReference>
<proteinExistence type="predicted"/>
<evidence type="ECO:0000259" key="1">
    <source>
        <dbReference type="Pfam" id="PF05050"/>
    </source>
</evidence>
<feature type="domain" description="Methyltransferase FkbM" evidence="1">
    <location>
        <begin position="95"/>
        <end position="257"/>
    </location>
</feature>
<evidence type="ECO:0000313" key="3">
    <source>
        <dbReference type="Proteomes" id="UP000240206"/>
    </source>
</evidence>
<name>A0A2P7EEV4_9SYNE</name>
<comment type="caution">
    <text evidence="2">The sequence shown here is derived from an EMBL/GenBank/DDBJ whole genome shotgun (WGS) entry which is preliminary data.</text>
</comment>
<keyword evidence="3" id="KW-1185">Reference proteome</keyword>
<organism evidence="2 3">
    <name type="scientific">Synechococcus lacustris str. Tous</name>
    <dbReference type="NCBI Taxonomy" id="1910958"/>
    <lineage>
        <taxon>Bacteria</taxon>
        <taxon>Bacillati</taxon>
        <taxon>Cyanobacteriota</taxon>
        <taxon>Cyanophyceae</taxon>
        <taxon>Synechococcales</taxon>
        <taxon>Synechococcaceae</taxon>
        <taxon>Synechococcus</taxon>
    </lineage>
</organism>
<dbReference type="PANTHER" id="PTHR34203:SF15">
    <property type="entry name" value="SLL1173 PROTEIN"/>
    <property type="match status" value="1"/>
</dbReference>
<dbReference type="Pfam" id="PF05050">
    <property type="entry name" value="Methyltransf_21"/>
    <property type="match status" value="1"/>
</dbReference>
<sequence>MIKFPRNLLKHIINEALFSRLQEIAAFANSAKNARYYHAGQDVVMTCIFTGQVIAVDRRDISLAPHLILNGMWEEALTKHCQALVAQKASPVIFDVGANFGWYGLTLSRFSGGSTVHFFEANPSMIPLLHKTVLVNGLALRSRVIHGAVTSSSGENVELHIPSMHKGSASTKGFNVDLANYHENLSDVDVCIVNGISLDDYCSSVGISSIDFIKLDVEGGEGDVLMGATKTIANSGELAIMMEWNRRRYADAILPILKAFGKC</sequence>
<dbReference type="Gene3D" id="3.40.50.150">
    <property type="entry name" value="Vaccinia Virus protein VP39"/>
    <property type="match status" value="1"/>
</dbReference>
<dbReference type="InterPro" id="IPR006342">
    <property type="entry name" value="FkbM_mtfrase"/>
</dbReference>
<dbReference type="AlphaFoldDB" id="A0A2P7EEV4"/>
<feature type="non-terminal residue" evidence="2">
    <location>
        <position position="263"/>
    </location>
</feature>
<dbReference type="PANTHER" id="PTHR34203">
    <property type="entry name" value="METHYLTRANSFERASE, FKBM FAMILY PROTEIN"/>
    <property type="match status" value="1"/>
</dbReference>
<accession>A0A2P7EEV4</accession>
<dbReference type="InterPro" id="IPR052514">
    <property type="entry name" value="SAM-dependent_MTase"/>
</dbReference>